<keyword evidence="1" id="KW-0472">Membrane</keyword>
<evidence type="ECO:0000256" key="1">
    <source>
        <dbReference type="SAM" id="Phobius"/>
    </source>
</evidence>
<accession>A0A839T4W8</accession>
<dbReference type="AlphaFoldDB" id="A0A839T4W8"/>
<keyword evidence="1" id="KW-0812">Transmembrane</keyword>
<proteinExistence type="predicted"/>
<dbReference type="RefSeq" id="WP_183166472.1">
    <property type="nucleotide sequence ID" value="NZ_JACHXI010000008.1"/>
</dbReference>
<keyword evidence="1" id="KW-1133">Transmembrane helix</keyword>
<evidence type="ECO:0000313" key="3">
    <source>
        <dbReference type="Proteomes" id="UP000549250"/>
    </source>
</evidence>
<gene>
    <name evidence="2" type="ORF">FHR87_001932</name>
</gene>
<feature type="transmembrane region" description="Helical" evidence="1">
    <location>
        <begin position="29"/>
        <end position="52"/>
    </location>
</feature>
<dbReference type="EMBL" id="JACHXI010000008">
    <property type="protein sequence ID" value="MBB3103536.1"/>
    <property type="molecule type" value="Genomic_DNA"/>
</dbReference>
<dbReference type="Proteomes" id="UP000549250">
    <property type="component" value="Unassembled WGS sequence"/>
</dbReference>
<keyword evidence="3" id="KW-1185">Reference proteome</keyword>
<sequence length="69" mass="7966">MAIVAVIFAVPFFLWLSYLDPEHSPPRILIMLLPLIYLIFGYVSVIVSCFCYNFMARFIGGIEYETKDP</sequence>
<comment type="caution">
    <text evidence="2">The sequence shown here is derived from an EMBL/GenBank/DDBJ whole genome shotgun (WGS) entry which is preliminary data.</text>
</comment>
<reference evidence="2 3" key="1">
    <citation type="submission" date="2020-08" db="EMBL/GenBank/DDBJ databases">
        <title>Genomic Encyclopedia of Type Strains, Phase III (KMG-III): the genomes of soil and plant-associated and newly described type strains.</title>
        <authorList>
            <person name="Whitman W."/>
        </authorList>
    </citation>
    <scope>NUCLEOTIDE SEQUENCE [LARGE SCALE GENOMIC DNA]</scope>
    <source>
        <strain evidence="2 3">CECT 4462</strain>
    </source>
</reference>
<organism evidence="2 3">
    <name type="scientific">Azomonas macrocytogenes</name>
    <name type="common">Azotobacter macrocytogenes</name>
    <dbReference type="NCBI Taxonomy" id="69962"/>
    <lineage>
        <taxon>Bacteria</taxon>
        <taxon>Pseudomonadati</taxon>
        <taxon>Pseudomonadota</taxon>
        <taxon>Gammaproteobacteria</taxon>
        <taxon>Pseudomonadales</taxon>
        <taxon>Pseudomonadaceae</taxon>
        <taxon>Azomonas</taxon>
    </lineage>
</organism>
<evidence type="ECO:0000313" key="2">
    <source>
        <dbReference type="EMBL" id="MBB3103536.1"/>
    </source>
</evidence>
<protein>
    <submittedName>
        <fullName evidence="2">Uncharacterized protein</fullName>
    </submittedName>
</protein>
<name>A0A839T4W8_AZOMA</name>